<keyword evidence="3" id="KW-0805">Transcription regulation</keyword>
<dbReference type="InterPro" id="IPR009057">
    <property type="entry name" value="Homeodomain-like_sf"/>
</dbReference>
<dbReference type="InterPro" id="IPR002078">
    <property type="entry name" value="Sigma_54_int"/>
</dbReference>
<evidence type="ECO:0000256" key="5">
    <source>
        <dbReference type="ARBA" id="ARBA00023159"/>
    </source>
</evidence>
<dbReference type="PROSITE" id="PS00688">
    <property type="entry name" value="SIGMA54_INTERACT_3"/>
    <property type="match status" value="1"/>
</dbReference>
<dbReference type="InterPro" id="IPR003593">
    <property type="entry name" value="AAA+_ATPase"/>
</dbReference>
<evidence type="ECO:0000259" key="8">
    <source>
        <dbReference type="PROSITE" id="PS50045"/>
    </source>
</evidence>
<dbReference type="GO" id="GO:0005524">
    <property type="term" value="F:ATP binding"/>
    <property type="evidence" value="ECO:0007669"/>
    <property type="project" value="UniProtKB-KW"/>
</dbReference>
<dbReference type="RefSeq" id="WP_167527583.1">
    <property type="nucleotide sequence ID" value="NZ_AP021874.1"/>
</dbReference>
<dbReference type="PROSITE" id="PS50045">
    <property type="entry name" value="SIGMA54_INTERACT_4"/>
    <property type="match status" value="1"/>
</dbReference>
<keyword evidence="7" id="KW-0597">Phosphoprotein</keyword>
<dbReference type="InterPro" id="IPR027417">
    <property type="entry name" value="P-loop_NTPase"/>
</dbReference>
<dbReference type="InterPro" id="IPR025662">
    <property type="entry name" value="Sigma_54_int_dom_ATP-bd_1"/>
</dbReference>
<evidence type="ECO:0000256" key="4">
    <source>
        <dbReference type="ARBA" id="ARBA00023125"/>
    </source>
</evidence>
<dbReference type="PRINTS" id="PR01590">
    <property type="entry name" value="HTHFIS"/>
</dbReference>
<dbReference type="PROSITE" id="PS50110">
    <property type="entry name" value="RESPONSE_REGULATORY"/>
    <property type="match status" value="1"/>
</dbReference>
<evidence type="ECO:0000256" key="6">
    <source>
        <dbReference type="ARBA" id="ARBA00023163"/>
    </source>
</evidence>
<dbReference type="Gene3D" id="1.10.10.60">
    <property type="entry name" value="Homeodomain-like"/>
    <property type="match status" value="1"/>
</dbReference>
<dbReference type="FunFam" id="1.10.8.60:FF:000014">
    <property type="entry name" value="DNA-binding transcriptional regulator NtrC"/>
    <property type="match status" value="1"/>
</dbReference>
<dbReference type="GO" id="GO:0043565">
    <property type="term" value="F:sequence-specific DNA binding"/>
    <property type="evidence" value="ECO:0007669"/>
    <property type="project" value="InterPro"/>
</dbReference>
<dbReference type="SMART" id="SM00448">
    <property type="entry name" value="REC"/>
    <property type="match status" value="1"/>
</dbReference>
<evidence type="ECO:0000313" key="10">
    <source>
        <dbReference type="EMBL" id="BBO66754.1"/>
    </source>
</evidence>
<dbReference type="Pfam" id="PF00072">
    <property type="entry name" value="Response_reg"/>
    <property type="match status" value="1"/>
</dbReference>
<name>A0A5K7YKC9_9BACT</name>
<dbReference type="Gene3D" id="3.40.50.2300">
    <property type="match status" value="1"/>
</dbReference>
<dbReference type="CDD" id="cd00009">
    <property type="entry name" value="AAA"/>
    <property type="match status" value="1"/>
</dbReference>
<dbReference type="PANTHER" id="PTHR32071">
    <property type="entry name" value="TRANSCRIPTIONAL REGULATORY PROTEIN"/>
    <property type="match status" value="1"/>
</dbReference>
<dbReference type="SMART" id="SM00382">
    <property type="entry name" value="AAA"/>
    <property type="match status" value="1"/>
</dbReference>
<dbReference type="Pfam" id="PF02954">
    <property type="entry name" value="HTH_8"/>
    <property type="match status" value="1"/>
</dbReference>
<dbReference type="InterPro" id="IPR001789">
    <property type="entry name" value="Sig_transdc_resp-reg_receiver"/>
</dbReference>
<dbReference type="KEGG" id="dalk:DSCA_06840"/>
<dbReference type="GO" id="GO:0006355">
    <property type="term" value="P:regulation of DNA-templated transcription"/>
    <property type="evidence" value="ECO:0007669"/>
    <property type="project" value="InterPro"/>
</dbReference>
<evidence type="ECO:0000256" key="7">
    <source>
        <dbReference type="PROSITE-ProRule" id="PRU00169"/>
    </source>
</evidence>
<dbReference type="InterPro" id="IPR025944">
    <property type="entry name" value="Sigma_54_int_dom_CS"/>
</dbReference>
<dbReference type="FunFam" id="3.40.50.300:FF:000006">
    <property type="entry name" value="DNA-binding transcriptional regulator NtrC"/>
    <property type="match status" value="1"/>
</dbReference>
<keyword evidence="11" id="KW-1185">Reference proteome</keyword>
<feature type="modified residue" description="4-aspartylphosphate" evidence="7">
    <location>
        <position position="55"/>
    </location>
</feature>
<keyword evidence="5" id="KW-0010">Activator</keyword>
<dbReference type="Proteomes" id="UP000427906">
    <property type="component" value="Chromosome"/>
</dbReference>
<gene>
    <name evidence="10" type="ORF">DSCA_06840</name>
</gene>
<evidence type="ECO:0000259" key="9">
    <source>
        <dbReference type="PROSITE" id="PS50110"/>
    </source>
</evidence>
<dbReference type="PANTHER" id="PTHR32071:SF21">
    <property type="entry name" value="TRANSCRIPTIONAL REGULATORY PROTEIN FLGR"/>
    <property type="match status" value="1"/>
</dbReference>
<dbReference type="InterPro" id="IPR011006">
    <property type="entry name" value="CheY-like_superfamily"/>
</dbReference>
<dbReference type="SUPFAM" id="SSF52172">
    <property type="entry name" value="CheY-like"/>
    <property type="match status" value="1"/>
</dbReference>
<feature type="domain" description="Sigma-54 factor interaction" evidence="8">
    <location>
        <begin position="140"/>
        <end position="369"/>
    </location>
</feature>
<evidence type="ECO:0000256" key="3">
    <source>
        <dbReference type="ARBA" id="ARBA00023015"/>
    </source>
</evidence>
<proteinExistence type="predicted"/>
<feature type="domain" description="Response regulatory" evidence="9">
    <location>
        <begin position="5"/>
        <end position="120"/>
    </location>
</feature>
<dbReference type="InterPro" id="IPR058031">
    <property type="entry name" value="AAA_lid_NorR"/>
</dbReference>
<dbReference type="SUPFAM" id="SSF46689">
    <property type="entry name" value="Homeodomain-like"/>
    <property type="match status" value="1"/>
</dbReference>
<keyword evidence="1" id="KW-0547">Nucleotide-binding</keyword>
<dbReference type="Pfam" id="PF00158">
    <property type="entry name" value="Sigma54_activat"/>
    <property type="match status" value="1"/>
</dbReference>
<dbReference type="SUPFAM" id="SSF52540">
    <property type="entry name" value="P-loop containing nucleoside triphosphate hydrolases"/>
    <property type="match status" value="1"/>
</dbReference>
<dbReference type="InterPro" id="IPR002197">
    <property type="entry name" value="HTH_Fis"/>
</dbReference>
<dbReference type="EMBL" id="AP021874">
    <property type="protein sequence ID" value="BBO66754.1"/>
    <property type="molecule type" value="Genomic_DNA"/>
</dbReference>
<evidence type="ECO:0000313" key="11">
    <source>
        <dbReference type="Proteomes" id="UP000427906"/>
    </source>
</evidence>
<dbReference type="Gene3D" id="1.10.8.60">
    <property type="match status" value="1"/>
</dbReference>
<organism evidence="10 11">
    <name type="scientific">Desulfosarcina alkanivorans</name>
    <dbReference type="NCBI Taxonomy" id="571177"/>
    <lineage>
        <taxon>Bacteria</taxon>
        <taxon>Pseudomonadati</taxon>
        <taxon>Thermodesulfobacteriota</taxon>
        <taxon>Desulfobacteria</taxon>
        <taxon>Desulfobacterales</taxon>
        <taxon>Desulfosarcinaceae</taxon>
        <taxon>Desulfosarcina</taxon>
    </lineage>
</organism>
<keyword evidence="4" id="KW-0238">DNA-binding</keyword>
<evidence type="ECO:0000256" key="1">
    <source>
        <dbReference type="ARBA" id="ARBA00022741"/>
    </source>
</evidence>
<dbReference type="AlphaFoldDB" id="A0A5K7YKC9"/>
<reference evidence="10 11" key="1">
    <citation type="submission" date="2019-11" db="EMBL/GenBank/DDBJ databases">
        <title>Comparative genomics of hydrocarbon-degrading Desulfosarcina strains.</title>
        <authorList>
            <person name="Watanabe M."/>
            <person name="Kojima H."/>
            <person name="Fukui M."/>
        </authorList>
    </citation>
    <scope>NUCLEOTIDE SEQUENCE [LARGE SCALE GENOMIC DNA]</scope>
    <source>
        <strain evidence="10 11">PL12</strain>
    </source>
</reference>
<dbReference type="Gene3D" id="3.40.50.300">
    <property type="entry name" value="P-loop containing nucleotide triphosphate hydrolases"/>
    <property type="match status" value="1"/>
</dbReference>
<evidence type="ECO:0000256" key="2">
    <source>
        <dbReference type="ARBA" id="ARBA00022840"/>
    </source>
</evidence>
<dbReference type="PROSITE" id="PS00675">
    <property type="entry name" value="SIGMA54_INTERACT_1"/>
    <property type="match status" value="1"/>
</dbReference>
<keyword evidence="6" id="KW-0804">Transcription</keyword>
<sequence>MKTISALLVVNDSDLCRRLCGVLEKNTRLQFESCSSAKKALEILHRRHFQILYADLHLDDISGVELTEQVKGHFPAMDILVGSAAGTAQDVIDAMRAGASEFIIDPFEPELIENAFGKSVRKCLASCDRGPVRRHASKAIITRDKAFLNLLGMARKVAPSTATIMVTGESGTGKEMLAAFIHANSSRRNEPYMAINCAALPEHLAESELFGHEKGAFTGAISRKIGKFESAGNGTLVLDEVTEMALPLQAKLLRAIQEREIMRIGGNRSIEIEARVVAISNQNMKKAVSSGSFREDLFYRLNVIPLTIPPLRERKNDIPLLADYFLKRFCSQNQKAMEGISDRAMSRLVAQPWPGNVRELENTIERGVLIGSGKELMPEDLILDETVLPASSPPSLAAGMTVREMEKELIFNTLDAVKENRTHAAKMLGISIRTLRNKLNEYRGEMDPPGA</sequence>
<dbReference type="GO" id="GO:0000160">
    <property type="term" value="P:phosphorelay signal transduction system"/>
    <property type="evidence" value="ECO:0007669"/>
    <property type="project" value="InterPro"/>
</dbReference>
<dbReference type="CDD" id="cd00156">
    <property type="entry name" value="REC"/>
    <property type="match status" value="1"/>
</dbReference>
<accession>A0A5K7YKC9</accession>
<protein>
    <submittedName>
        <fullName evidence="10">Sigma-54-dependent Fis family transcriptional regulator</fullName>
    </submittedName>
</protein>
<keyword evidence="2" id="KW-0067">ATP-binding</keyword>
<dbReference type="Pfam" id="PF25601">
    <property type="entry name" value="AAA_lid_14"/>
    <property type="match status" value="1"/>
</dbReference>